<evidence type="ECO:0000256" key="1">
    <source>
        <dbReference type="SAM" id="MobiDB-lite"/>
    </source>
</evidence>
<sequence>MNNNSCHHPFHGFNNNVNHMQRFREEPQLRPGTLSQPPIQATPGAYASSGLAQLLMQYQAAHHAYRPSYHLEGRGRRPAHHEAFARSGLGNLSPAPRQAGITQPLQDSRPRIFEGQGFLSSQVTAGHLRAAHQMEIQRRQLEENMALASLLRNLSSNCAVADPAPPAPSGASGSDGQQKPGLVDYMGVQGVRVALGDVKAMVGSLRGTLFDVRAEANSAMNLDLTLGCSDVIDLTLSL</sequence>
<reference evidence="2" key="2">
    <citation type="submission" date="2019-07" db="EMBL/GenBank/DDBJ databases">
        <authorList>
            <person name="Yang Y."/>
            <person name="Bocs S."/>
            <person name="Baudouin L."/>
        </authorList>
    </citation>
    <scope>NUCLEOTIDE SEQUENCE</scope>
    <source>
        <tissue evidence="2">Spear leaf of Hainan Tall coconut</tissue>
    </source>
</reference>
<organism evidence="2 3">
    <name type="scientific">Cocos nucifera</name>
    <name type="common">Coconut palm</name>
    <dbReference type="NCBI Taxonomy" id="13894"/>
    <lineage>
        <taxon>Eukaryota</taxon>
        <taxon>Viridiplantae</taxon>
        <taxon>Streptophyta</taxon>
        <taxon>Embryophyta</taxon>
        <taxon>Tracheophyta</taxon>
        <taxon>Spermatophyta</taxon>
        <taxon>Magnoliopsida</taxon>
        <taxon>Liliopsida</taxon>
        <taxon>Arecaceae</taxon>
        <taxon>Arecoideae</taxon>
        <taxon>Cocoseae</taxon>
        <taxon>Attaleinae</taxon>
        <taxon>Cocos</taxon>
    </lineage>
</organism>
<evidence type="ECO:0000313" key="2">
    <source>
        <dbReference type="EMBL" id="KAG1326799.1"/>
    </source>
</evidence>
<protein>
    <submittedName>
        <fullName evidence="2">Uncharacterized protein</fullName>
    </submittedName>
</protein>
<accession>A0A8K0MUM5</accession>
<proteinExistence type="predicted"/>
<comment type="caution">
    <text evidence="2">The sequence shown here is derived from an EMBL/GenBank/DDBJ whole genome shotgun (WGS) entry which is preliminary data.</text>
</comment>
<gene>
    <name evidence="2" type="ORF">COCNU_01G007330</name>
</gene>
<name>A0A8K0MUM5_COCNU</name>
<keyword evidence="3" id="KW-1185">Reference proteome</keyword>
<feature type="region of interest" description="Disordered" evidence="1">
    <location>
        <begin position="161"/>
        <end position="181"/>
    </location>
</feature>
<dbReference type="EMBL" id="CM017872">
    <property type="protein sequence ID" value="KAG1326799.1"/>
    <property type="molecule type" value="Genomic_DNA"/>
</dbReference>
<dbReference type="Proteomes" id="UP000797356">
    <property type="component" value="Chromosome 1"/>
</dbReference>
<dbReference type="AlphaFoldDB" id="A0A8K0MUM5"/>
<evidence type="ECO:0000313" key="3">
    <source>
        <dbReference type="Proteomes" id="UP000797356"/>
    </source>
</evidence>
<reference evidence="2" key="1">
    <citation type="journal article" date="2017" name="Gigascience">
        <title>The genome draft of coconut (Cocos nucifera).</title>
        <authorList>
            <person name="Xiao Y."/>
            <person name="Xu P."/>
            <person name="Fan H."/>
            <person name="Baudouin L."/>
            <person name="Xia W."/>
            <person name="Bocs S."/>
            <person name="Xu J."/>
            <person name="Li Q."/>
            <person name="Guo A."/>
            <person name="Zhou L."/>
            <person name="Li J."/>
            <person name="Wu Y."/>
            <person name="Ma Z."/>
            <person name="Armero A."/>
            <person name="Issali A.E."/>
            <person name="Liu N."/>
            <person name="Peng M."/>
            <person name="Yang Y."/>
        </authorList>
    </citation>
    <scope>NUCLEOTIDE SEQUENCE</scope>
    <source>
        <tissue evidence="2">Spear leaf of Hainan Tall coconut</tissue>
    </source>
</reference>